<organism evidence="2 3">
    <name type="scientific">Streptomyces zagrosensis</name>
    <dbReference type="NCBI Taxonomy" id="1042984"/>
    <lineage>
        <taxon>Bacteria</taxon>
        <taxon>Bacillati</taxon>
        <taxon>Actinomycetota</taxon>
        <taxon>Actinomycetes</taxon>
        <taxon>Kitasatosporales</taxon>
        <taxon>Streptomycetaceae</taxon>
        <taxon>Streptomyces</taxon>
    </lineage>
</organism>
<name>A0A7W9QFS0_9ACTN</name>
<proteinExistence type="predicted"/>
<accession>A0A7W9QFS0</accession>
<keyword evidence="3" id="KW-1185">Reference proteome</keyword>
<evidence type="ECO:0000256" key="1">
    <source>
        <dbReference type="SAM" id="MobiDB-lite"/>
    </source>
</evidence>
<feature type="compositionally biased region" description="Basic residues" evidence="1">
    <location>
        <begin position="92"/>
        <end position="106"/>
    </location>
</feature>
<dbReference type="AlphaFoldDB" id="A0A7W9QFS0"/>
<dbReference type="Proteomes" id="UP000588098">
    <property type="component" value="Unassembled WGS sequence"/>
</dbReference>
<dbReference type="EMBL" id="JACHJL010000019">
    <property type="protein sequence ID" value="MBB5938908.1"/>
    <property type="molecule type" value="Genomic_DNA"/>
</dbReference>
<reference evidence="2 3" key="1">
    <citation type="submission" date="2020-08" db="EMBL/GenBank/DDBJ databases">
        <title>Genomic Encyclopedia of Type Strains, Phase III (KMG-III): the genomes of soil and plant-associated and newly described type strains.</title>
        <authorList>
            <person name="Whitman W."/>
        </authorList>
    </citation>
    <scope>NUCLEOTIDE SEQUENCE [LARGE SCALE GENOMIC DNA]</scope>
    <source>
        <strain evidence="2 3">CECT 8305</strain>
    </source>
</reference>
<sequence length="222" mass="24318">MSGADEGGGCARGVKGAPLARMRIAGVREARLIQRLWTWLTLGSSLGKSWSVDLLVAATSRELAARPELAAARGGAGCGKGQVRVNDPRRNGSGHRRGRRRERHARFASGRHSAGREERRFIRGRRPPDLYGGVSGCFTRVSRRNGGALLLVRPGIRRSLCRVRAGWQALRARVRAGRPWPGEGPAGALRWICPQQVARRGRKLSSANAGRSYRFRWPRSGS</sequence>
<feature type="region of interest" description="Disordered" evidence="1">
    <location>
        <begin position="76"/>
        <end position="118"/>
    </location>
</feature>
<gene>
    <name evidence="2" type="ORF">FHS42_005999</name>
</gene>
<comment type="caution">
    <text evidence="2">The sequence shown here is derived from an EMBL/GenBank/DDBJ whole genome shotgun (WGS) entry which is preliminary data.</text>
</comment>
<protein>
    <submittedName>
        <fullName evidence="2">Uncharacterized protein</fullName>
    </submittedName>
</protein>
<evidence type="ECO:0000313" key="2">
    <source>
        <dbReference type="EMBL" id="MBB5938908.1"/>
    </source>
</evidence>
<evidence type="ECO:0000313" key="3">
    <source>
        <dbReference type="Proteomes" id="UP000588098"/>
    </source>
</evidence>